<dbReference type="GO" id="GO:0050660">
    <property type="term" value="F:flavin adenine dinucleotide binding"/>
    <property type="evidence" value="ECO:0007669"/>
    <property type="project" value="InterPro"/>
</dbReference>
<gene>
    <name evidence="2" type="ORF">NW766_011791</name>
</gene>
<dbReference type="Gene3D" id="3.30.465.10">
    <property type="match status" value="1"/>
</dbReference>
<evidence type="ECO:0000313" key="2">
    <source>
        <dbReference type="EMBL" id="KAJ4003936.1"/>
    </source>
</evidence>
<dbReference type="InterPro" id="IPR012951">
    <property type="entry name" value="BBE"/>
</dbReference>
<dbReference type="GO" id="GO:0016491">
    <property type="term" value="F:oxidoreductase activity"/>
    <property type="evidence" value="ECO:0007669"/>
    <property type="project" value="InterPro"/>
</dbReference>
<accession>A0A9W8U404</accession>
<protein>
    <recommendedName>
        <fullName evidence="1">Berberine/berberine-like domain-containing protein</fullName>
    </recommendedName>
</protein>
<dbReference type="InterPro" id="IPR016169">
    <property type="entry name" value="FAD-bd_PCMH_sub2"/>
</dbReference>
<name>A0A9W8U404_9HYPO</name>
<dbReference type="Pfam" id="PF08031">
    <property type="entry name" value="BBE"/>
    <property type="match status" value="1"/>
</dbReference>
<dbReference type="OrthoDB" id="9983560at2759"/>
<proteinExistence type="predicted"/>
<dbReference type="Gene3D" id="3.40.462.20">
    <property type="match status" value="1"/>
</dbReference>
<organism evidence="2 3">
    <name type="scientific">Fusarium irregulare</name>
    <dbReference type="NCBI Taxonomy" id="2494466"/>
    <lineage>
        <taxon>Eukaryota</taxon>
        <taxon>Fungi</taxon>
        <taxon>Dikarya</taxon>
        <taxon>Ascomycota</taxon>
        <taxon>Pezizomycotina</taxon>
        <taxon>Sordariomycetes</taxon>
        <taxon>Hypocreomycetidae</taxon>
        <taxon>Hypocreales</taxon>
        <taxon>Nectriaceae</taxon>
        <taxon>Fusarium</taxon>
        <taxon>Fusarium incarnatum-equiseti species complex</taxon>
    </lineage>
</organism>
<sequence length="180" mass="20099">MNAGGSHTAGAMSMISSRLLGRPELSDLGQDKLVEYAKRLVSYGFVVIGLQGGPGPANVDKNMRGALLPAWRSNYLHLMSYGAKFNQSLVPQDMLKDTSDRLEEGAESLWREWAPETGSYMNEGNPFNSNFKKDFYGSYYHQLLKVKNKYDQSNSLWVLSGVGSDLWDYNLNSGRLCKNV</sequence>
<dbReference type="Proteomes" id="UP001152130">
    <property type="component" value="Unassembled WGS sequence"/>
</dbReference>
<feature type="domain" description="Berberine/berberine-like" evidence="1">
    <location>
        <begin position="119"/>
        <end position="157"/>
    </location>
</feature>
<evidence type="ECO:0000259" key="1">
    <source>
        <dbReference type="Pfam" id="PF08031"/>
    </source>
</evidence>
<reference evidence="2" key="1">
    <citation type="submission" date="2022-10" db="EMBL/GenBank/DDBJ databases">
        <title>Fusarium specimens isolated from Avocado Roots.</title>
        <authorList>
            <person name="Stajich J."/>
            <person name="Roper C."/>
            <person name="Heimlech-Rivalta G."/>
        </authorList>
    </citation>
    <scope>NUCLEOTIDE SEQUENCE</scope>
    <source>
        <strain evidence="2">CF00143</strain>
    </source>
</reference>
<dbReference type="AlphaFoldDB" id="A0A9W8U404"/>
<dbReference type="EMBL" id="JAPDHF010000025">
    <property type="protein sequence ID" value="KAJ4003936.1"/>
    <property type="molecule type" value="Genomic_DNA"/>
</dbReference>
<keyword evidence="3" id="KW-1185">Reference proteome</keyword>
<evidence type="ECO:0000313" key="3">
    <source>
        <dbReference type="Proteomes" id="UP001152130"/>
    </source>
</evidence>
<comment type="caution">
    <text evidence="2">The sequence shown here is derived from an EMBL/GenBank/DDBJ whole genome shotgun (WGS) entry which is preliminary data.</text>
</comment>